<evidence type="ECO:0000256" key="1">
    <source>
        <dbReference type="SAM" id="MobiDB-lite"/>
    </source>
</evidence>
<proteinExistence type="predicted"/>
<protein>
    <submittedName>
        <fullName evidence="3">DUF1302 domain-containing protein</fullName>
    </submittedName>
</protein>
<dbReference type="EMBL" id="QANS01000001">
    <property type="protein sequence ID" value="PTU33260.1"/>
    <property type="molecule type" value="Genomic_DNA"/>
</dbReference>
<gene>
    <name evidence="3" type="ORF">CJD38_00210</name>
</gene>
<name>A0A2T5ML11_9GAMM</name>
<reference evidence="3 4" key="1">
    <citation type="submission" date="2018-04" db="EMBL/GenBank/DDBJ databases">
        <title>Novel species isolated from glacier.</title>
        <authorList>
            <person name="Liu Q."/>
            <person name="Xin Y.-H."/>
        </authorList>
    </citation>
    <scope>NUCLEOTIDE SEQUENCE [LARGE SCALE GENOMIC DNA]</scope>
    <source>
        <strain evidence="3 4">GT1R17</strain>
    </source>
</reference>
<dbReference type="AlphaFoldDB" id="A0A2T5ML11"/>
<dbReference type="InterPro" id="IPR010727">
    <property type="entry name" value="DUF1302"/>
</dbReference>
<feature type="compositionally biased region" description="Polar residues" evidence="1">
    <location>
        <begin position="279"/>
        <end position="293"/>
    </location>
</feature>
<evidence type="ECO:0000313" key="4">
    <source>
        <dbReference type="Proteomes" id="UP000244248"/>
    </source>
</evidence>
<evidence type="ECO:0000313" key="3">
    <source>
        <dbReference type="EMBL" id="PTU33260.1"/>
    </source>
</evidence>
<evidence type="ECO:0000256" key="2">
    <source>
        <dbReference type="SAM" id="SignalP"/>
    </source>
</evidence>
<organism evidence="3 4">
    <name type="scientific">Stenotrophobium rhamnosiphilum</name>
    <dbReference type="NCBI Taxonomy" id="2029166"/>
    <lineage>
        <taxon>Bacteria</taxon>
        <taxon>Pseudomonadati</taxon>
        <taxon>Pseudomonadota</taxon>
        <taxon>Gammaproteobacteria</taxon>
        <taxon>Nevskiales</taxon>
        <taxon>Nevskiaceae</taxon>
        <taxon>Stenotrophobium</taxon>
    </lineage>
</organism>
<dbReference type="OrthoDB" id="7000272at2"/>
<feature type="chain" id="PRO_5015446178" evidence="2">
    <location>
        <begin position="22"/>
        <end position="616"/>
    </location>
</feature>
<keyword evidence="4" id="KW-1185">Reference proteome</keyword>
<accession>A0A2T5ML11</accession>
<feature type="region of interest" description="Disordered" evidence="1">
    <location>
        <begin position="273"/>
        <end position="293"/>
    </location>
</feature>
<dbReference type="Pfam" id="PF06980">
    <property type="entry name" value="DUF1302"/>
    <property type="match status" value="1"/>
</dbReference>
<feature type="signal peptide" evidence="2">
    <location>
        <begin position="1"/>
        <end position="21"/>
    </location>
</feature>
<sequence length="616" mass="66697">MHTMKLTAIACGCLATFGAHAYSAEHDGYAIELGNSATIGAMMRAQNRDGKLIGIANGGSSNSTNKDDGDLAFDRGDIVSSVAKITSDLKLSKGDYGIFARASGFFNMSLDNKDDYFTNGRDYSPYCDTAPACGKEATTAERDRKNKQVQDQVGKKIELLDAYVYGNTPILDRTFSFKIGRQVLNWGESTFVLNGINSMVAFNANRARVSGFELSEAIIPTPMVWASIGLTEQTSIEGFYQLSWQKTIIDASGTFFSTNDFAGIGGNRANLGFGEFPENTPTTSVQRATDRTPGSSGQYGGAFHAFLPWLHESDIGLYAMNYHSRLPVYSGISTALPITPAGTPDPYAAASASYFAEFPKNIHLYGLSFNTAIPWGLSLQGEYSLKQGQPIQVDTVELLLAGLGAPSQIAGNQPGVTTGNKYLRGYRRKDISQVDFGLTKIFSPSKFFGYDQIIGAFEIAGMRVHGLEDNDELRYDGPATDTPGNAAIANSVSASYSQLASALAGQPVSLTIPQQKGGYATSNSWGYNVLARFSYENVLNTFTLTPTVRFVHDVKGNSPKPVANYVEGRKQVSLSFGFRFRNEISTEIGYTNYFGGGKENLLADRDFVDASVKYSF</sequence>
<keyword evidence="2" id="KW-0732">Signal</keyword>
<dbReference type="Proteomes" id="UP000244248">
    <property type="component" value="Unassembled WGS sequence"/>
</dbReference>
<comment type="caution">
    <text evidence="3">The sequence shown here is derived from an EMBL/GenBank/DDBJ whole genome shotgun (WGS) entry which is preliminary data.</text>
</comment>